<dbReference type="InterPro" id="IPR001227">
    <property type="entry name" value="Ac_transferase_dom_sf"/>
</dbReference>
<dbReference type="InterPro" id="IPR018201">
    <property type="entry name" value="Ketoacyl_synth_AS"/>
</dbReference>
<feature type="active site" description="Proton donor; for dehydratase activity" evidence="9">
    <location>
        <position position="3244"/>
    </location>
</feature>
<evidence type="ECO:0000256" key="9">
    <source>
        <dbReference type="PROSITE-ProRule" id="PRU01363"/>
    </source>
</evidence>
<feature type="region of interest" description="Disordered" evidence="10">
    <location>
        <begin position="4338"/>
        <end position="4367"/>
    </location>
</feature>
<dbReference type="Gene3D" id="3.40.630.30">
    <property type="match status" value="1"/>
</dbReference>
<comment type="pathway">
    <text evidence="2">Antibiotic biosynthesis.</text>
</comment>
<protein>
    <submittedName>
        <fullName evidence="14">SDR family NAD(P)-dependent oxidoreductase</fullName>
    </submittedName>
</protein>
<accession>A0ABW3XCG3</accession>
<dbReference type="InterPro" id="IPR049900">
    <property type="entry name" value="PKS_mFAS_DH"/>
</dbReference>
<feature type="region of interest" description="Disordered" evidence="10">
    <location>
        <begin position="4393"/>
        <end position="4417"/>
    </location>
</feature>
<dbReference type="InterPro" id="IPR032821">
    <property type="entry name" value="PKS_assoc"/>
</dbReference>
<dbReference type="Gene3D" id="3.30.70.3290">
    <property type="match status" value="2"/>
</dbReference>
<feature type="compositionally biased region" description="Basic and acidic residues" evidence="10">
    <location>
        <begin position="3906"/>
        <end position="3925"/>
    </location>
</feature>
<keyword evidence="3" id="KW-0596">Phosphopantetheine</keyword>
<dbReference type="InterPro" id="IPR036291">
    <property type="entry name" value="NAD(P)-bd_dom_sf"/>
</dbReference>
<dbReference type="Pfam" id="PF21089">
    <property type="entry name" value="PKS_DH_N"/>
    <property type="match status" value="2"/>
</dbReference>
<dbReference type="InterPro" id="IPR049551">
    <property type="entry name" value="PKS_DH_C"/>
</dbReference>
<dbReference type="PROSITE" id="PS52004">
    <property type="entry name" value="KS3_2"/>
    <property type="match status" value="2"/>
</dbReference>
<feature type="domain" description="Carrier" evidence="11">
    <location>
        <begin position="19"/>
        <end position="93"/>
    </location>
</feature>
<proteinExistence type="predicted"/>
<evidence type="ECO:0000256" key="5">
    <source>
        <dbReference type="ARBA" id="ARBA00022679"/>
    </source>
</evidence>
<dbReference type="InterPro" id="IPR016036">
    <property type="entry name" value="Malonyl_transacylase_ACP-bd"/>
</dbReference>
<dbReference type="InterPro" id="IPR036514">
    <property type="entry name" value="SGNH_hydro_sf"/>
</dbReference>
<dbReference type="InterPro" id="IPR016035">
    <property type="entry name" value="Acyl_Trfase/lysoPLipase"/>
</dbReference>
<dbReference type="InterPro" id="IPR009081">
    <property type="entry name" value="PP-bd_ACP"/>
</dbReference>
<dbReference type="SUPFAM" id="SSF51735">
    <property type="entry name" value="NAD(P)-binding Rossmann-fold domains"/>
    <property type="match status" value="4"/>
</dbReference>
<dbReference type="InterPro" id="IPR016039">
    <property type="entry name" value="Thiolase-like"/>
</dbReference>
<evidence type="ECO:0000256" key="4">
    <source>
        <dbReference type="ARBA" id="ARBA00022553"/>
    </source>
</evidence>
<dbReference type="SUPFAM" id="SSF50129">
    <property type="entry name" value="GroES-like"/>
    <property type="match status" value="1"/>
</dbReference>
<dbReference type="Pfam" id="PF16197">
    <property type="entry name" value="KAsynt_C_assoc"/>
    <property type="match status" value="1"/>
</dbReference>
<dbReference type="InterPro" id="IPR020807">
    <property type="entry name" value="PKS_DH"/>
</dbReference>
<comment type="caution">
    <text evidence="14">The sequence shown here is derived from an EMBL/GenBank/DDBJ whole genome shotgun (WGS) entry which is preliminary data.</text>
</comment>
<dbReference type="InterPro" id="IPR001242">
    <property type="entry name" value="Condensation_dom"/>
</dbReference>
<dbReference type="SUPFAM" id="SSF56784">
    <property type="entry name" value="HAD-like"/>
    <property type="match status" value="1"/>
</dbReference>
<dbReference type="Gene3D" id="3.40.50.1000">
    <property type="entry name" value="HAD superfamily/HAD-like"/>
    <property type="match status" value="1"/>
</dbReference>
<feature type="domain" description="PKS/mFAS DH" evidence="13">
    <location>
        <begin position="3037"/>
        <end position="3325"/>
    </location>
</feature>
<evidence type="ECO:0000256" key="7">
    <source>
        <dbReference type="ARBA" id="ARBA00023268"/>
    </source>
</evidence>
<dbReference type="InterPro" id="IPR023213">
    <property type="entry name" value="CAT-like_dom_sf"/>
</dbReference>
<dbReference type="PANTHER" id="PTHR43775:SF51">
    <property type="entry name" value="INACTIVE PHENOLPHTHIOCEROL SYNTHESIS POLYKETIDE SYNTHASE TYPE I PKS1-RELATED"/>
    <property type="match status" value="1"/>
</dbReference>
<feature type="region of interest" description="N-terminal hotdog fold" evidence="9">
    <location>
        <begin position="3037"/>
        <end position="3172"/>
    </location>
</feature>
<name>A0ABW3XCG3_9ACTN</name>
<feature type="active site" description="Proton donor; for dehydratase activity" evidence="9">
    <location>
        <position position="1272"/>
    </location>
</feature>
<dbReference type="InterPro" id="IPR014043">
    <property type="entry name" value="Acyl_transferase_dom"/>
</dbReference>
<dbReference type="Gene3D" id="3.30.559.30">
    <property type="entry name" value="Nonribosomal peptide synthetase, condensation domain"/>
    <property type="match status" value="1"/>
</dbReference>
<dbReference type="Gene3D" id="3.40.366.10">
    <property type="entry name" value="Malonyl-Coenzyme A Acyl Carrier Protein, domain 2"/>
    <property type="match status" value="2"/>
</dbReference>
<feature type="region of interest" description="N-terminal hotdog fold" evidence="9">
    <location>
        <begin position="1073"/>
        <end position="1198"/>
    </location>
</feature>
<keyword evidence="8" id="KW-0012">Acyltransferase</keyword>
<dbReference type="SUPFAM" id="SSF52777">
    <property type="entry name" value="CoA-dependent acyltransferases"/>
    <property type="match status" value="2"/>
</dbReference>
<dbReference type="InterPro" id="IPR011032">
    <property type="entry name" value="GroES-like_sf"/>
</dbReference>
<dbReference type="Gene3D" id="3.40.50.11460">
    <property type="match status" value="1"/>
</dbReference>
<dbReference type="Gene3D" id="3.30.559.10">
    <property type="entry name" value="Chloramphenicol acetyltransferase-like domain"/>
    <property type="match status" value="1"/>
</dbReference>
<evidence type="ECO:0000256" key="2">
    <source>
        <dbReference type="ARBA" id="ARBA00004792"/>
    </source>
</evidence>
<organism evidence="14 15">
    <name type="scientific">Streptomyces kaempferi</name>
    <dbReference type="NCBI Taxonomy" id="333725"/>
    <lineage>
        <taxon>Bacteria</taxon>
        <taxon>Bacillati</taxon>
        <taxon>Actinomycetota</taxon>
        <taxon>Actinomycetes</taxon>
        <taxon>Kitasatosporales</taxon>
        <taxon>Streptomycetaceae</taxon>
        <taxon>Streptomyces</taxon>
    </lineage>
</organism>
<dbReference type="PROSITE" id="PS00012">
    <property type="entry name" value="PHOSPHOPANTETHEINE"/>
    <property type="match status" value="2"/>
</dbReference>
<dbReference type="NCBIfam" id="TIGR01681">
    <property type="entry name" value="HAD-SF-IIIC"/>
    <property type="match status" value="1"/>
</dbReference>
<dbReference type="InterPro" id="IPR057326">
    <property type="entry name" value="KR_dom"/>
</dbReference>
<keyword evidence="7" id="KW-0511">Multifunctional enzyme</keyword>
<dbReference type="SMART" id="SM00823">
    <property type="entry name" value="PKS_PP"/>
    <property type="match status" value="3"/>
</dbReference>
<reference evidence="15" key="1">
    <citation type="journal article" date="2019" name="Int. J. Syst. Evol. Microbiol.">
        <title>The Global Catalogue of Microorganisms (GCM) 10K type strain sequencing project: providing services to taxonomists for standard genome sequencing and annotation.</title>
        <authorList>
            <consortium name="The Broad Institute Genomics Platform"/>
            <consortium name="The Broad Institute Genome Sequencing Center for Infectious Disease"/>
            <person name="Wu L."/>
            <person name="Ma J."/>
        </authorList>
    </citation>
    <scope>NUCLEOTIDE SEQUENCE [LARGE SCALE GENOMIC DNA]</scope>
    <source>
        <strain evidence="15">CGMCC 4.7020</strain>
    </source>
</reference>
<sequence>MPATESPKQFPETPATTSEDVRAWLTSAVAEAAGLAPSAVAPERPIAEFGLGSRQLVTLAADLSERLGRPLEPSLVFNHPTIAAIAETVLGEGPAPTAGPVPVAASAPAGTPVPADGDIAIISMACRFPGGADDPEALWRLLAEGEDAVGEVPEGRWDTHALLDPDPEAAGKAYTLRGGFLTGIDRFDAPFFGISAREAAAMDPQQRLLLRTGWEAIERAGIVPETLNGSSTGVYVGLYDSGYLSGARLEQLDGHVGTGSAPSVASGRIAYTLGLRGPAVTVDTACSSSLVALHLAARALASGECDLALAGGATLLVTPRGHVEFSRLRGLSPTGRCSPFSTEADGVVWGEGCGLVLLKRLADARRDGDRVLAVVKGSAVNQDGRSQGLSAPNGPAQERVLRAALADAGLRPEDLDFVEAHGTGTRLGDPIEGRALASVFGPGRPADRPLAVGSLKSNIGHTQAAAGIGGVIKTVLSLGHELLPASLHAKTPTEHVDWAGGGLRVHSDAGAWPRRGDRVRRAGVSAFGISGTNAHVVLEEAPQDVARPTAPVTATPARRPGTDEPGTEEPGTEEPGTEEPGTEEPGTEEPGTDEAGVDEPGMEEPGTEEPRAEEPRTGRAAALFPLSARTLPALRGQAARLLDALTARPGVALPAVAATLAHHRTHFEHRAVVRAADRDELLAALRALAAGRPDTELLVGPLPACPPGKLAFVLPGQGAQWSGMARELLDTSPVFADELDRCDAALRPFTVWSVAAVLRGDEDAPSLERVDVVQPVLFAVMVSLAALWRARGVRPDAVIGHSQGEVAAACVAGALSLNDAAAVVALRSQALTALSGTGTMAVVALPHAEVEAHLAGLGGRVCVAAVNSGRSTVIAGDAEPLEALLADLDRQQVFVRRLDVDYASHSARVEPLRTTILGELDGVTTCPAPVAWYSTVTGEPVTEELEADYWYTNLREPVRFAPTVERMVADGYRCFVELSPHPSLVTALRTVAEDSGHEDLVAVGSLRRDEDGPACLDRAAAELHVHGRPIDWHRLVPDTESVELPTYAWDTQSYWIEPEPAAGAPGLLDRAAHPLLGIQLQSADETRWTFRHEWSPATADWLSDHTVFGRTVVSGTTLMELCRAALAVARPDVPGDLSDLLLLAPLVLPESGTVEVSVEVVTTGSAPEITVHSRPRGRPNPDWTLHTTASAAVPLPAPPGRPPVWPEAAESVWNTRTYERLSDLGLGYGPAFQGVRSAVTTTVDGELLARLSLPAVARETTDAYPVHPALLDAALHVAAALDTGGASDGRVLLPVAVGRCVLPPGCTGELTALVRRSGGSGTDLTLDVTLWDADGFPAGRLEDVRLRAADPADLNGASENGRHLYEVAWTAAPEEPTGAPGAVWAVHGDRSDPDVAAAVRGLEAAGLQVRETDADILVRFWPRPAPGAEPAAAVQELAADALAGLRDLSALAQDRLPARTVWVTRGAIATGAGDSAPGLAQSVLWGMARSARTEHPHLGLTLLDLDGSGPSGLPSGDVLAAAAAHADEPELALRAGTLLVPRLVRARVTDTLRIPAGDQYELTGLPADPALRAVASHVLAAGQVRIQVHAVAVPGPGGALPRTACAGVLTEAGADTGDLAPGLRVCALAETPPGSEAVVDARRLAVLPDDVPFTTAAALALAAGGAGAAGEPAEALHAALTGATRAARPRALPVTGAREALRRLTASGEPVVLDLVPRQATFAPSRRPARLFAAPADSPSTPSGTVPAPAPAGRPGPVPTDGTVLITGGLGAVGRHIARLLAEQDVPRLLLTSRRGPDDPRADEITAELTALGAEVEIAACDVVDAEALAGVLTRVTTELPLRGVVHCAGVLADGMIADLTPERLARVLRPKVDGAAHLHRLTADLPLDLFLLISSAAGVVGTAGQANYAAANVYLDQLAHHRTALGLPGVSVSFGAWAGEGLAAEHADLDRMARAGHRALTPDQGRELVELALLHGAPHLVAWSLDLPRLRENMAAADHRSTALWRALLPAPRGDRDGGEALADRLARLPETERAARVLGLVREEAARALGLRSAESVRPDRPLRDLGMDSVTAVELRNRIGTRIGARLPATLLFDHPTAARLTAHLLATTLGAGGPRAPRSAAGPRHARDTTPAADEPLALVGMACRLPGGVHDPEGLWHLVAEGRDAVGPFPEARWDVRSLYDPDPEALGKSYAREGGFLDELDSFDAGFFGITPKEAAAMDPQQRVLLETAWEALERAGIVPADLAGSPTGVYVGMFGSDYLAGSRLDQLDGYVGTGSALSVASGRLAYTLGLNGPALTVDTACSSSLVALHLAAQALRSGECDLALAGGVTLMVTPGTFVEFSRLRGLSPTGRCRSFSDDADGAVWAEGAGMVVLKRLGDARRDGDEVLAVLRGTAVNQDGRSQGLSAPNGPAQEQVVRRALELSGLAPADIDHVEAHGTGTTLGDPIEANALAEVFGASRPQGRPLYLGSLKSNIGHAQAASGVLGLIKVVQSLRHHSLPRTLHAGTPSRHVDWDRSGLRLLRETAPWPFTGERVRRAGVSAFGISGTNAHLVVEEAPRAEARPTAEAGAGSGAGTGAGAGSGAGTGTGRRLFVLSGRSESAVRGQAERLSRHLTRDVALPDVAHTLARHRGHFERRAGIVAGDRDELRARLDALASGRTPPGRSHEGRTGGVAFVLAGHGGQWPGMGAELVTESVAFHEELSRIDEAVHRRVGWSVLNVLRAPEEFTPLDRTEFLQPVLFALNASLAAAWRALGVRPDAVVGHSLGEIAAAYTAGALTLDDAAAVVTARAGAVAPLVGQGGMLSLELPLAEAEELLAPHRGRLFVAAVNSASSTAVSGDAEALDGLRRRLDAQGVPVRRLSTPFASHTPLMDPVREDLLDRLDGIRGTRTPTPLYSTVLAAPVPGDRLDADHWYANLGRPVRFADTIRRMLDDGYRYFVELSPHPSLTASVEAVAAEAGIDAVAVGSLGRQRDGQDVLLRGLGELYEAGYTPDWPVLFPRGRRVDLPTYAFARERHWLAPAPAAATAGGSPLLGTHVEASDTPGRHLFQNEIDLRDSRFAYLGDHRVGGEVWLPGAAFLDLAMEAASAVRDGDEARNGGEVRLADVRFVRPLALDAERPVRVQLVLRPAEDGSRDFTISSAPAGERPARWERHVTGRVLTGAAEPAPDAGEELAALRERCGEEVGLSAVYAGLTALGVDYGPAFRGLEQGHRTDSEAVGRLARRPAAGHLVHPAVLDAAFHTAALPANAPEGRAFVPAGVGRLRFTDLGGTPAWVTCRLRSVEGDTALLDLRLWDEDGQLVLEATEFALTALTRADAALFETRWQPRSDAQEPAGRGSWLLFADGTGVAAALAERLAAASTPHVIARTGEAFGAEGPGRYVLDPADPGQVARLLDEAFADGPPERVVQLSALDAPSIENTATAEEAARRCCLSTLHLVRALADHPRGRAPRLFVVVRGTQAAGGSTQVTHPQQALAWGFGLTVAQEHPELSTTLIDLPATDGGDALWTQLRHADDERLVALRESGRLVPRLTRTRPDDGGHDGITADGVYLITGGLGGLGRVVAERLVRLGARRLALLSRGGPDADTASWIAGLEARGVTVCPARADVADRDALTAALDAVRQAAGPIAGVVHAAGVLDDATVATLTDDRVLSVLAPKVLGTALLTELVPEAGQFVLFASTAGLLGSAGQGPYAAANAFLDAWAHHLSRTDRRALSLDWGAWAGVGMVAGSGTRAAETGRSGLIAFSPQEGGDLFERLLPSSRRQLAPVALDLEALALDPDAARTRPILGDLITTTAASADTDGLVTGVFAATTDQDRAARLEAYVRAKVAQVSGGAVDASATTPLKELGLDSLMLVRLRNAFARELGAELPTTDVFSASDIRGLARTLGEVLLAHGTGAREEERRPERAPEVPESELRPATRDMVRLLRSARPDMPDAAHAIGLAARLTAPTTREALAGILTRLAGRHAALRTAIPGGGGQSRQIRVERELAAPLLHWTAVSGDAGLDAADRLRRLLEPPFDLADAPLWRFELLDAGEGGQLLVFGAHHAVSDLRSLLLVAGEIDAELSGTPLGDTVSNRDLDLLIEAQRTGGTPGADTAEWREAFHGAARLDLTLVRPRPATRSYRAGSVTVEIPDGLMERVTAAASRLAVTPAAFCLGTLTVLLARARERERFVLAVPVDTRIHADAYDAVGFFGVPVPFPAQAGAGERIEDVLRRTDARLDRILAKGAMFSDVLPTLAGQGLHRWNAPLVEVYFNYVRSSAGRLERLEVLPAGTGYSDLDLMITMTPDAGRVRLDHNLDILDAETSADLARQFLRLLADAADDPTAAVRAQAETTSATTGNGGASTGAPVAGEPAARPRRSLALAATFALGHLPSLCAAADEEETAGERTPDGIRDAAPGRVRDAGPTVAEAPYHQVLAALRDPSGVFADPASAVGVVLLRAADLERFGPVTDAVLDELRAGYSAALKALSERTRKPLIVGFLPTAHQEDRFTRWEDDLAAELTGSPGIAVLRPDDWTRHHSVAERFDERTERLAHLPFTPSFQAAVALRVAEVVRAVRRPTPKVIAVDGDQTLWGGVAGEIGPDAVDLAGPRAHLARRLLEWRAAGVLLALVSNNDEDTVRAVLDRPDSLLKAEHFSALSVTWGPKPDRLSRAARTLGLGLDSFLYLDDNPVEIAAMRSALPQVLSLTCPPAAELDDFLGRLWPLVPAAATAEDGLRARFYAQERERDAVREQAGFEEFLAQLELQVDIRALSGDDVERAGQLVRRTNQFVLHPRSADGGDLARWREHGEVWTAAARDRFGDYGQIGLLALRAEGGRLDVLAWAMSCRALGRGVEERMLRWLADRADRLGCAKVRLTAERTARNLPARRLLAALGGADQDDERLESVVTPDQLRAFRSWRRR</sequence>
<feature type="compositionally biased region" description="Basic and acidic residues" evidence="10">
    <location>
        <begin position="4397"/>
        <end position="4406"/>
    </location>
</feature>
<keyword evidence="4" id="KW-0597">Phosphoprotein</keyword>
<dbReference type="SUPFAM" id="SSF47336">
    <property type="entry name" value="ACP-like"/>
    <property type="match status" value="3"/>
</dbReference>
<dbReference type="Gene3D" id="3.40.50.1110">
    <property type="entry name" value="SGNH hydrolase"/>
    <property type="match status" value="1"/>
</dbReference>
<dbReference type="Pfam" id="PF00550">
    <property type="entry name" value="PP-binding"/>
    <property type="match status" value="3"/>
</dbReference>
<dbReference type="Pfam" id="PF22621">
    <property type="entry name" value="CurL-like_PKS_C"/>
    <property type="match status" value="1"/>
</dbReference>
<feature type="compositionally biased region" description="Low complexity" evidence="10">
    <location>
        <begin position="545"/>
        <end position="559"/>
    </location>
</feature>
<comment type="cofactor">
    <cofactor evidence="1">
        <name>pantetheine 4'-phosphate</name>
        <dbReference type="ChEBI" id="CHEBI:47942"/>
    </cofactor>
</comment>
<feature type="compositionally biased region" description="Basic and acidic residues" evidence="10">
    <location>
        <begin position="608"/>
        <end position="617"/>
    </location>
</feature>
<dbReference type="PROSITE" id="PS50075">
    <property type="entry name" value="CARRIER"/>
    <property type="match status" value="3"/>
</dbReference>
<evidence type="ECO:0000256" key="6">
    <source>
        <dbReference type="ARBA" id="ARBA00023194"/>
    </source>
</evidence>
<feature type="region of interest" description="Disordered" evidence="10">
    <location>
        <begin position="539"/>
        <end position="618"/>
    </location>
</feature>
<feature type="region of interest" description="Disordered" evidence="10">
    <location>
        <begin position="2113"/>
        <end position="2136"/>
    </location>
</feature>
<dbReference type="InterPro" id="IPR023214">
    <property type="entry name" value="HAD_sf"/>
</dbReference>
<dbReference type="SMART" id="SM00827">
    <property type="entry name" value="PKS_AT"/>
    <property type="match status" value="2"/>
</dbReference>
<dbReference type="InterPro" id="IPR010037">
    <property type="entry name" value="FkbH_domain"/>
</dbReference>
<keyword evidence="6" id="KW-0045">Antibiotic biosynthesis</keyword>
<dbReference type="CDD" id="cd08956">
    <property type="entry name" value="KR_3_FAS_SDR_x"/>
    <property type="match status" value="1"/>
</dbReference>
<feature type="domain" description="PKS/mFAS DH" evidence="13">
    <location>
        <begin position="1073"/>
        <end position="1355"/>
    </location>
</feature>
<feature type="region of interest" description="C-terminal hotdog fold" evidence="9">
    <location>
        <begin position="3188"/>
        <end position="3325"/>
    </location>
</feature>
<evidence type="ECO:0000256" key="1">
    <source>
        <dbReference type="ARBA" id="ARBA00001957"/>
    </source>
</evidence>
<dbReference type="Gene3D" id="3.40.47.10">
    <property type="match status" value="2"/>
</dbReference>
<feature type="compositionally biased region" description="Low complexity" evidence="10">
    <location>
        <begin position="4338"/>
        <end position="4350"/>
    </location>
</feature>
<dbReference type="CDD" id="cd08955">
    <property type="entry name" value="KR_2_FAS_SDR_x"/>
    <property type="match status" value="1"/>
</dbReference>
<dbReference type="CDD" id="cd00833">
    <property type="entry name" value="PKS"/>
    <property type="match status" value="2"/>
</dbReference>
<dbReference type="PROSITE" id="PS52019">
    <property type="entry name" value="PKS_MFAS_DH"/>
    <property type="match status" value="2"/>
</dbReference>
<dbReference type="InterPro" id="IPR020806">
    <property type="entry name" value="PKS_PP-bd"/>
</dbReference>
<dbReference type="Gene3D" id="1.10.1200.10">
    <property type="entry name" value="ACP-like"/>
    <property type="match status" value="3"/>
</dbReference>
<dbReference type="InterPro" id="IPR020841">
    <property type="entry name" value="PKS_Beta-ketoAc_synthase_dom"/>
</dbReference>
<dbReference type="Pfam" id="PF02801">
    <property type="entry name" value="Ketoacyl-synt_C"/>
    <property type="match status" value="2"/>
</dbReference>
<dbReference type="PANTHER" id="PTHR43775">
    <property type="entry name" value="FATTY ACID SYNTHASE"/>
    <property type="match status" value="1"/>
</dbReference>
<evidence type="ECO:0000256" key="10">
    <source>
        <dbReference type="SAM" id="MobiDB-lite"/>
    </source>
</evidence>
<dbReference type="SMART" id="SM00822">
    <property type="entry name" value="PKS_KR"/>
    <property type="match status" value="2"/>
</dbReference>
<keyword evidence="15" id="KW-1185">Reference proteome</keyword>
<dbReference type="Pfam" id="PF00668">
    <property type="entry name" value="Condensation"/>
    <property type="match status" value="1"/>
</dbReference>
<dbReference type="SUPFAM" id="SSF55048">
    <property type="entry name" value="Probable ACP-binding domain of malonyl-CoA ACP transacylase"/>
    <property type="match status" value="2"/>
</dbReference>
<dbReference type="InterPro" id="IPR042104">
    <property type="entry name" value="PKS_dehydratase_sf"/>
</dbReference>
<evidence type="ECO:0000259" key="13">
    <source>
        <dbReference type="PROSITE" id="PS52019"/>
    </source>
</evidence>
<evidence type="ECO:0000259" key="11">
    <source>
        <dbReference type="PROSITE" id="PS50075"/>
    </source>
</evidence>
<feature type="domain" description="Ketosynthase family 3 (KS3)" evidence="12">
    <location>
        <begin position="2138"/>
        <end position="2562"/>
    </location>
</feature>
<dbReference type="Pfam" id="PF00698">
    <property type="entry name" value="Acyl_transf_1"/>
    <property type="match status" value="2"/>
</dbReference>
<feature type="compositionally biased region" description="Gly residues" evidence="10">
    <location>
        <begin position="2576"/>
        <end position="2592"/>
    </location>
</feature>
<dbReference type="SMART" id="SM00826">
    <property type="entry name" value="PKS_DH"/>
    <property type="match status" value="2"/>
</dbReference>
<dbReference type="PROSITE" id="PS00606">
    <property type="entry name" value="KS3_1"/>
    <property type="match status" value="2"/>
</dbReference>
<evidence type="ECO:0000256" key="3">
    <source>
        <dbReference type="ARBA" id="ARBA00022450"/>
    </source>
</evidence>
<dbReference type="SMART" id="SM00825">
    <property type="entry name" value="PKS_KS"/>
    <property type="match status" value="2"/>
</dbReference>
<dbReference type="Proteomes" id="UP001597058">
    <property type="component" value="Unassembled WGS sequence"/>
</dbReference>
<dbReference type="InterPro" id="IPR050091">
    <property type="entry name" value="PKS_NRPS_Biosynth_Enz"/>
</dbReference>
<feature type="domain" description="Ketosynthase family 3 (KS3)" evidence="12">
    <location>
        <begin position="116"/>
        <end position="540"/>
    </location>
</feature>
<evidence type="ECO:0000256" key="8">
    <source>
        <dbReference type="ARBA" id="ARBA00023315"/>
    </source>
</evidence>
<dbReference type="InterPro" id="IPR036412">
    <property type="entry name" value="HAD-like_sf"/>
</dbReference>
<evidence type="ECO:0000259" key="12">
    <source>
        <dbReference type="PROSITE" id="PS52004"/>
    </source>
</evidence>
<feature type="domain" description="Carrier" evidence="11">
    <location>
        <begin position="3824"/>
        <end position="3900"/>
    </location>
</feature>
<dbReference type="EMBL" id="JBHTMM010000017">
    <property type="protein sequence ID" value="MFD1307337.1"/>
    <property type="molecule type" value="Genomic_DNA"/>
</dbReference>
<dbReference type="InterPro" id="IPR006162">
    <property type="entry name" value="Ppantetheine_attach_site"/>
</dbReference>
<dbReference type="NCBIfam" id="TIGR01686">
    <property type="entry name" value="FkbH"/>
    <property type="match status" value="1"/>
</dbReference>
<evidence type="ECO:0000313" key="15">
    <source>
        <dbReference type="Proteomes" id="UP001597058"/>
    </source>
</evidence>
<dbReference type="RefSeq" id="WP_381328280.1">
    <property type="nucleotide sequence ID" value="NZ_JBHTMM010000017.1"/>
</dbReference>
<keyword evidence="5" id="KW-0808">Transferase</keyword>
<feature type="region of interest" description="Disordered" evidence="10">
    <location>
        <begin position="2567"/>
        <end position="2592"/>
    </location>
</feature>
<dbReference type="InterPro" id="IPR014031">
    <property type="entry name" value="Ketoacyl_synth_C"/>
</dbReference>
<evidence type="ECO:0000313" key="14">
    <source>
        <dbReference type="EMBL" id="MFD1307337.1"/>
    </source>
</evidence>
<dbReference type="InterPro" id="IPR049552">
    <property type="entry name" value="PKS_DH_N"/>
</dbReference>
<dbReference type="Pfam" id="PF14765">
    <property type="entry name" value="PS-DH"/>
    <property type="match status" value="2"/>
</dbReference>
<dbReference type="Gene3D" id="3.10.129.110">
    <property type="entry name" value="Polyketide synthase dehydratase"/>
    <property type="match status" value="2"/>
</dbReference>
<dbReference type="SUPFAM" id="SSF53901">
    <property type="entry name" value="Thiolase-like"/>
    <property type="match status" value="2"/>
</dbReference>
<dbReference type="InterPro" id="IPR014030">
    <property type="entry name" value="Ketoacyl_synth_N"/>
</dbReference>
<feature type="active site" description="Proton acceptor; for dehydratase activity" evidence="9">
    <location>
        <position position="1105"/>
    </location>
</feature>
<dbReference type="SUPFAM" id="SSF52151">
    <property type="entry name" value="FabD/lysophospholipase-like"/>
    <property type="match status" value="2"/>
</dbReference>
<feature type="region of interest" description="Disordered" evidence="10">
    <location>
        <begin position="3905"/>
        <end position="3925"/>
    </location>
</feature>
<dbReference type="Pfam" id="PF08659">
    <property type="entry name" value="KR"/>
    <property type="match status" value="2"/>
</dbReference>
<feature type="compositionally biased region" description="Low complexity" evidence="10">
    <location>
        <begin position="2113"/>
        <end position="2127"/>
    </location>
</feature>
<dbReference type="Pfam" id="PF00109">
    <property type="entry name" value="ketoacyl-synt"/>
    <property type="match status" value="2"/>
</dbReference>
<feature type="active site" description="Proton acceptor; for dehydratase activity" evidence="9">
    <location>
        <position position="3072"/>
    </location>
</feature>
<feature type="region of interest" description="Disordered" evidence="10">
    <location>
        <begin position="1732"/>
        <end position="1756"/>
    </location>
</feature>
<feature type="domain" description="Carrier" evidence="11">
    <location>
        <begin position="2037"/>
        <end position="2112"/>
    </location>
</feature>
<dbReference type="Gene3D" id="3.40.50.720">
    <property type="entry name" value="NAD(P)-binding Rossmann-like Domain"/>
    <property type="match status" value="2"/>
</dbReference>
<gene>
    <name evidence="14" type="ORF">ACFQ5X_15955</name>
</gene>
<dbReference type="InterPro" id="IPR013968">
    <property type="entry name" value="PKS_KR"/>
</dbReference>
<feature type="region of interest" description="C-terminal hotdog fold" evidence="9">
    <location>
        <begin position="1209"/>
        <end position="1355"/>
    </location>
</feature>
<feature type="compositionally biased region" description="Acidic residues" evidence="10">
    <location>
        <begin position="565"/>
        <end position="607"/>
    </location>
</feature>
<dbReference type="SMART" id="SM01294">
    <property type="entry name" value="PKS_PP_betabranch"/>
    <property type="match status" value="1"/>
</dbReference>
<dbReference type="Gene3D" id="3.90.180.10">
    <property type="entry name" value="Medium-chain alcohol dehydrogenases, catalytic domain"/>
    <property type="match status" value="1"/>
</dbReference>
<dbReference type="InterPro" id="IPR036736">
    <property type="entry name" value="ACP-like_sf"/>
</dbReference>
<dbReference type="InterPro" id="IPR010033">
    <property type="entry name" value="HAD_SF_ppase_IIIC"/>
</dbReference>